<dbReference type="SMART" id="SM00291">
    <property type="entry name" value="ZnF_ZZ"/>
    <property type="match status" value="2"/>
</dbReference>
<dbReference type="PROSITE" id="PS00107">
    <property type="entry name" value="PROTEIN_KINASE_ATP"/>
    <property type="match status" value="1"/>
</dbReference>
<dbReference type="InterPro" id="IPR043145">
    <property type="entry name" value="Znf_ZZ_sf"/>
</dbReference>
<evidence type="ECO:0000256" key="5">
    <source>
        <dbReference type="PROSITE-ProRule" id="PRU10141"/>
    </source>
</evidence>
<comment type="caution">
    <text evidence="9">The sequence shown here is derived from an EMBL/GenBank/DDBJ whole genome shotgun (WGS) entry which is preliminary data.</text>
</comment>
<dbReference type="AlphaFoldDB" id="A0A813MWU4"/>
<evidence type="ECO:0000256" key="1">
    <source>
        <dbReference type="ARBA" id="ARBA00022723"/>
    </source>
</evidence>
<dbReference type="InterPro" id="IPR011009">
    <property type="entry name" value="Kinase-like_dom_sf"/>
</dbReference>
<evidence type="ECO:0000256" key="2">
    <source>
        <dbReference type="ARBA" id="ARBA00022771"/>
    </source>
</evidence>
<feature type="domain" description="ZZ-type" evidence="8">
    <location>
        <begin position="180"/>
        <end position="236"/>
    </location>
</feature>
<sequence>MLNRSRDAKSAKQPQKNNNNAKEEFCLIRWSDTSGYDILSQQHVQASPDSILNYETYTIEFNGKKRKGVVILKGASHFILKIQDISIKISVGTKQDCERLQYNLDSSSNATVAKPKRPSTSKTKSLNMTSSSASDILTYVKEDSKDKHGESTISNEALRRIFQVLLANGAGKTTSGTEEIHKVRCAACDTHPVRSDRYRCLNCDDIDLCGPCFERRTEPEEHKSGHAFLHYKSPDELFGQSVTNDDVTYAKLKKTYADDIHESITCDGCMSPSVKGLRFKCDSCANYDLCQKCVDKGTITKTHKSSHPLIVIQRRAIQQIPVEDIKLGDELGSGAFGSVYKARWLSKNRPVACKLITIPRTNAAERLEKSFMQELIAYSELSGAYILKMYGFTASRVGSNKRYMLIMEYMSRGSLSSVIKKEGDKISLQRKVDMARNIASGIRKIHDHRMIHRDIRPDNILVNENYLAKIGDFGIARVVDPLNQHTQIGYQSYMPPEFYQGSYDQKLDIFTFGLTLNELFTSKQHSFQSSTHKIAFQEQSPIFDELIARCTLHHPERRPAAIEIEKTLDLYSAGFDEIVVKKHSDYMDLSTEDKDEIFVAFYQMFHPVATEFIRKEFPTEFLNGSADAPGVKVDKSANDEISIECRMQ</sequence>
<evidence type="ECO:0000313" key="10">
    <source>
        <dbReference type="Proteomes" id="UP000663860"/>
    </source>
</evidence>
<dbReference type="GO" id="GO:0005524">
    <property type="term" value="F:ATP binding"/>
    <property type="evidence" value="ECO:0007669"/>
    <property type="project" value="UniProtKB-UniRule"/>
</dbReference>
<keyword evidence="2 4" id="KW-0863">Zinc-finger</keyword>
<keyword evidence="5" id="KW-0067">ATP-binding</keyword>
<feature type="domain" description="Protein kinase" evidence="7">
    <location>
        <begin position="325"/>
        <end position="571"/>
    </location>
</feature>
<dbReference type="PROSITE" id="PS50135">
    <property type="entry name" value="ZF_ZZ_2"/>
    <property type="match status" value="2"/>
</dbReference>
<dbReference type="GO" id="GO:0008270">
    <property type="term" value="F:zinc ion binding"/>
    <property type="evidence" value="ECO:0007669"/>
    <property type="project" value="UniProtKB-KW"/>
</dbReference>
<dbReference type="Gene3D" id="3.30.60.90">
    <property type="match status" value="2"/>
</dbReference>
<dbReference type="InterPro" id="IPR017441">
    <property type="entry name" value="Protein_kinase_ATP_BS"/>
</dbReference>
<name>A0A813MWU4_9BILA</name>
<protein>
    <submittedName>
        <fullName evidence="9">Uncharacterized protein</fullName>
    </submittedName>
</protein>
<dbReference type="PROSITE" id="PS01357">
    <property type="entry name" value="ZF_ZZ_1"/>
    <property type="match status" value="1"/>
</dbReference>
<dbReference type="SUPFAM" id="SSF56112">
    <property type="entry name" value="Protein kinase-like (PK-like)"/>
    <property type="match status" value="1"/>
</dbReference>
<feature type="region of interest" description="Disordered" evidence="6">
    <location>
        <begin position="108"/>
        <end position="127"/>
    </location>
</feature>
<feature type="domain" description="ZZ-type" evidence="8">
    <location>
        <begin position="261"/>
        <end position="317"/>
    </location>
</feature>
<dbReference type="InterPro" id="IPR008266">
    <property type="entry name" value="Tyr_kinase_AS"/>
</dbReference>
<dbReference type="GO" id="GO:0004674">
    <property type="term" value="F:protein serine/threonine kinase activity"/>
    <property type="evidence" value="ECO:0007669"/>
    <property type="project" value="TreeGrafter"/>
</dbReference>
<dbReference type="InterPro" id="IPR001245">
    <property type="entry name" value="Ser-Thr/Tyr_kinase_cat_dom"/>
</dbReference>
<dbReference type="PANTHER" id="PTHR44329">
    <property type="entry name" value="SERINE/THREONINE-PROTEIN KINASE TNNI3K-RELATED"/>
    <property type="match status" value="1"/>
</dbReference>
<dbReference type="SMART" id="SM00219">
    <property type="entry name" value="TyrKc"/>
    <property type="match status" value="1"/>
</dbReference>
<accession>A0A813MWU4</accession>
<evidence type="ECO:0000259" key="7">
    <source>
        <dbReference type="PROSITE" id="PS50011"/>
    </source>
</evidence>
<keyword evidence="5" id="KW-0547">Nucleotide-binding</keyword>
<dbReference type="EMBL" id="CAJNOE010000013">
    <property type="protein sequence ID" value="CAF0729210.1"/>
    <property type="molecule type" value="Genomic_DNA"/>
</dbReference>
<keyword evidence="1" id="KW-0479">Metal-binding</keyword>
<dbReference type="InterPro" id="IPR000719">
    <property type="entry name" value="Prot_kinase_dom"/>
</dbReference>
<dbReference type="Pfam" id="PF00569">
    <property type="entry name" value="ZZ"/>
    <property type="match status" value="2"/>
</dbReference>
<dbReference type="PROSITE" id="PS50011">
    <property type="entry name" value="PROTEIN_KINASE_DOM"/>
    <property type="match status" value="1"/>
</dbReference>
<dbReference type="Gene3D" id="1.10.510.10">
    <property type="entry name" value="Transferase(Phosphotransferase) domain 1"/>
    <property type="match status" value="1"/>
</dbReference>
<evidence type="ECO:0000313" key="9">
    <source>
        <dbReference type="EMBL" id="CAF0729210.1"/>
    </source>
</evidence>
<evidence type="ECO:0000256" key="4">
    <source>
        <dbReference type="PROSITE-ProRule" id="PRU00228"/>
    </source>
</evidence>
<dbReference type="InterPro" id="IPR051681">
    <property type="entry name" value="Ser/Thr_Kinases-Pseudokinases"/>
</dbReference>
<keyword evidence="3" id="KW-0862">Zinc</keyword>
<evidence type="ECO:0000256" key="3">
    <source>
        <dbReference type="ARBA" id="ARBA00022833"/>
    </source>
</evidence>
<proteinExistence type="predicted"/>
<feature type="binding site" evidence="5">
    <location>
        <position position="354"/>
    </location>
    <ligand>
        <name>ATP</name>
        <dbReference type="ChEBI" id="CHEBI:30616"/>
    </ligand>
</feature>
<evidence type="ECO:0000259" key="8">
    <source>
        <dbReference type="PROSITE" id="PS50135"/>
    </source>
</evidence>
<dbReference type="Proteomes" id="UP000663860">
    <property type="component" value="Unassembled WGS sequence"/>
</dbReference>
<dbReference type="CDD" id="cd02338">
    <property type="entry name" value="ZZ_PCMF_like"/>
    <property type="match status" value="1"/>
</dbReference>
<dbReference type="PROSITE" id="PS00109">
    <property type="entry name" value="PROTEIN_KINASE_TYR"/>
    <property type="match status" value="1"/>
</dbReference>
<gene>
    <name evidence="9" type="ORF">IZO911_LOCUS2721</name>
</gene>
<organism evidence="9 10">
    <name type="scientific">Adineta steineri</name>
    <dbReference type="NCBI Taxonomy" id="433720"/>
    <lineage>
        <taxon>Eukaryota</taxon>
        <taxon>Metazoa</taxon>
        <taxon>Spiralia</taxon>
        <taxon>Gnathifera</taxon>
        <taxon>Rotifera</taxon>
        <taxon>Eurotatoria</taxon>
        <taxon>Bdelloidea</taxon>
        <taxon>Adinetida</taxon>
        <taxon>Adinetidae</taxon>
        <taxon>Adineta</taxon>
    </lineage>
</organism>
<dbReference type="InterPro" id="IPR000433">
    <property type="entry name" value="Znf_ZZ"/>
</dbReference>
<dbReference type="Pfam" id="PF07714">
    <property type="entry name" value="PK_Tyr_Ser-Thr"/>
    <property type="match status" value="1"/>
</dbReference>
<dbReference type="InterPro" id="IPR020635">
    <property type="entry name" value="Tyr_kinase_cat_dom"/>
</dbReference>
<reference evidence="9" key="1">
    <citation type="submission" date="2021-02" db="EMBL/GenBank/DDBJ databases">
        <authorList>
            <person name="Nowell W R."/>
        </authorList>
    </citation>
    <scope>NUCLEOTIDE SEQUENCE</scope>
</reference>
<evidence type="ECO:0000256" key="6">
    <source>
        <dbReference type="SAM" id="MobiDB-lite"/>
    </source>
</evidence>
<dbReference type="GO" id="GO:0004713">
    <property type="term" value="F:protein tyrosine kinase activity"/>
    <property type="evidence" value="ECO:0007669"/>
    <property type="project" value="InterPro"/>
</dbReference>
<dbReference type="SUPFAM" id="SSF57850">
    <property type="entry name" value="RING/U-box"/>
    <property type="match status" value="2"/>
</dbReference>